<sequence length="65" mass="6836">MLVPHPGAPPQGESGRGIFVFRDSRCTASLYPASMKICGNSAGFTVRHSGAFRIKPSITSTEPSA</sequence>
<name>A0A0X8JP93_9BACT</name>
<proteinExistence type="predicted"/>
<dbReference type="EMBL" id="CP014230">
    <property type="protein sequence ID" value="AMD92377.1"/>
    <property type="molecule type" value="Genomic_DNA"/>
</dbReference>
<keyword evidence="2" id="KW-1185">Reference proteome</keyword>
<evidence type="ECO:0000313" key="2">
    <source>
        <dbReference type="Proteomes" id="UP000063964"/>
    </source>
</evidence>
<accession>A0A0X8JP93</accession>
<dbReference type="AlphaFoldDB" id="A0A0X8JP93"/>
<gene>
    <name evidence="1" type="ORF">AXF15_04130</name>
</gene>
<dbReference type="Proteomes" id="UP000063964">
    <property type="component" value="Chromosome"/>
</dbReference>
<organism evidence="1 2">
    <name type="scientific">Desulfomicrobium orale DSM 12838</name>
    <dbReference type="NCBI Taxonomy" id="888061"/>
    <lineage>
        <taxon>Bacteria</taxon>
        <taxon>Pseudomonadati</taxon>
        <taxon>Thermodesulfobacteriota</taxon>
        <taxon>Desulfovibrionia</taxon>
        <taxon>Desulfovibrionales</taxon>
        <taxon>Desulfomicrobiaceae</taxon>
        <taxon>Desulfomicrobium</taxon>
    </lineage>
</organism>
<dbReference type="KEGG" id="doa:AXF15_04130"/>
<protein>
    <submittedName>
        <fullName evidence="1">Uncharacterized protein</fullName>
    </submittedName>
</protein>
<evidence type="ECO:0000313" key="1">
    <source>
        <dbReference type="EMBL" id="AMD92377.1"/>
    </source>
</evidence>
<dbReference type="STRING" id="888061.AXF15_04130"/>
<reference evidence="2" key="1">
    <citation type="submission" date="2016-02" db="EMBL/GenBank/DDBJ databases">
        <authorList>
            <person name="Holder M.E."/>
            <person name="Ajami N.J."/>
            <person name="Petrosino J.F."/>
        </authorList>
    </citation>
    <scope>NUCLEOTIDE SEQUENCE [LARGE SCALE GENOMIC DNA]</scope>
    <source>
        <strain evidence="2">DSM 12838</strain>
    </source>
</reference>